<protein>
    <submittedName>
        <fullName evidence="2">Uncharacterized protein</fullName>
    </submittedName>
</protein>
<proteinExistence type="predicted"/>
<sequence>MKARDNIATSTLKFILVDLIGDVLYWPLWWYSKGLAQAGRFCIQSFQEESERLAIHVWLKNIFTPMFGQYDWEGRIISFFMRLIQLIVRSILLLLWALFLSVLVLTWTLLPVYISYQVFDNFLWFFG</sequence>
<dbReference type="Proteomes" id="UP000178240">
    <property type="component" value="Unassembled WGS sequence"/>
</dbReference>
<feature type="transmembrane region" description="Helical" evidence="1">
    <location>
        <begin position="91"/>
        <end position="114"/>
    </location>
</feature>
<keyword evidence="1" id="KW-0472">Membrane</keyword>
<dbReference type="EMBL" id="MHIE01000003">
    <property type="protein sequence ID" value="OGY46432.1"/>
    <property type="molecule type" value="Genomic_DNA"/>
</dbReference>
<evidence type="ECO:0000313" key="3">
    <source>
        <dbReference type="Proteomes" id="UP000178240"/>
    </source>
</evidence>
<comment type="caution">
    <text evidence="2">The sequence shown here is derived from an EMBL/GenBank/DDBJ whole genome shotgun (WGS) entry which is preliminary data.</text>
</comment>
<name>A0A1G1Y2B5_9BACT</name>
<dbReference type="AlphaFoldDB" id="A0A1G1Y2B5"/>
<evidence type="ECO:0000256" key="1">
    <source>
        <dbReference type="SAM" id="Phobius"/>
    </source>
</evidence>
<organism evidence="2 3">
    <name type="scientific">Candidatus Buchananbacteria bacterium RIFCSPHIGHO2_01_FULL_44_11</name>
    <dbReference type="NCBI Taxonomy" id="1797535"/>
    <lineage>
        <taxon>Bacteria</taxon>
        <taxon>Candidatus Buchananiibacteriota</taxon>
    </lineage>
</organism>
<reference evidence="2 3" key="1">
    <citation type="journal article" date="2016" name="Nat. Commun.">
        <title>Thousands of microbial genomes shed light on interconnected biogeochemical processes in an aquifer system.</title>
        <authorList>
            <person name="Anantharaman K."/>
            <person name="Brown C.T."/>
            <person name="Hug L.A."/>
            <person name="Sharon I."/>
            <person name="Castelle C.J."/>
            <person name="Probst A.J."/>
            <person name="Thomas B.C."/>
            <person name="Singh A."/>
            <person name="Wilkins M.J."/>
            <person name="Karaoz U."/>
            <person name="Brodie E.L."/>
            <person name="Williams K.H."/>
            <person name="Hubbard S.S."/>
            <person name="Banfield J.F."/>
        </authorList>
    </citation>
    <scope>NUCLEOTIDE SEQUENCE [LARGE SCALE GENOMIC DNA]</scope>
</reference>
<keyword evidence="1" id="KW-0812">Transmembrane</keyword>
<keyword evidence="1" id="KW-1133">Transmembrane helix</keyword>
<accession>A0A1G1Y2B5</accession>
<gene>
    <name evidence="2" type="ORF">A2744_03190</name>
</gene>
<dbReference type="STRING" id="1797535.A2744_03190"/>
<evidence type="ECO:0000313" key="2">
    <source>
        <dbReference type="EMBL" id="OGY46432.1"/>
    </source>
</evidence>